<dbReference type="RefSeq" id="WP_085637770.1">
    <property type="nucleotide sequence ID" value="NZ_JARXOD010000005.1"/>
</dbReference>
<protein>
    <submittedName>
        <fullName evidence="1">Uncharacterized protein</fullName>
    </submittedName>
</protein>
<reference evidence="1 2" key="1">
    <citation type="submission" date="2017-04" db="EMBL/GenBank/DDBJ databases">
        <title>The genome sequence of Weissella cibaria isolated from wild Drosophila.</title>
        <authorList>
            <person name="Ricks N.J."/>
            <person name="Carroll C."/>
            <person name="Walters A."/>
            <person name="Newell P.D."/>
            <person name="Chaston J.M."/>
        </authorList>
    </citation>
    <scope>NUCLEOTIDE SEQUENCE [LARGE SCALE GENOMIC DNA]</scope>
    <source>
        <strain evidence="1 2">DmW_103</strain>
    </source>
</reference>
<evidence type="ECO:0000313" key="2">
    <source>
        <dbReference type="Proteomes" id="UP000193588"/>
    </source>
</evidence>
<comment type="caution">
    <text evidence="1">The sequence shown here is derived from an EMBL/GenBank/DDBJ whole genome shotgun (WGS) entry which is preliminary data.</text>
</comment>
<sequence>MTIFEMGLMKMYVIEYYGGYVGDALNGQIQTTFSPFTAKQFWSEIDAQNFMYQHGIAFMGKIVRM</sequence>
<proteinExistence type="predicted"/>
<gene>
    <name evidence="1" type="ORF">B9D04_03145</name>
</gene>
<accession>A0A1X4JN52</accession>
<dbReference type="Proteomes" id="UP000193588">
    <property type="component" value="Unassembled WGS sequence"/>
</dbReference>
<dbReference type="AlphaFoldDB" id="A0A1X4JN52"/>
<organism evidence="1 2">
    <name type="scientific">Weissella cibaria</name>
    <dbReference type="NCBI Taxonomy" id="137591"/>
    <lineage>
        <taxon>Bacteria</taxon>
        <taxon>Bacillati</taxon>
        <taxon>Bacillota</taxon>
        <taxon>Bacilli</taxon>
        <taxon>Lactobacillales</taxon>
        <taxon>Lactobacillaceae</taxon>
        <taxon>Weissella</taxon>
    </lineage>
</organism>
<name>A0A1X4JN52_9LACO</name>
<evidence type="ECO:0000313" key="1">
    <source>
        <dbReference type="EMBL" id="OSP90093.1"/>
    </source>
</evidence>
<dbReference type="EMBL" id="NDXJ01000004">
    <property type="protein sequence ID" value="OSP90093.1"/>
    <property type="molecule type" value="Genomic_DNA"/>
</dbReference>